<name>A0A3B0YFI1_9ZZZZ</name>
<proteinExistence type="predicted"/>
<reference evidence="1" key="1">
    <citation type="submission" date="2018-06" db="EMBL/GenBank/DDBJ databases">
        <authorList>
            <person name="Zhirakovskaya E."/>
        </authorList>
    </citation>
    <scope>NUCLEOTIDE SEQUENCE</scope>
</reference>
<protein>
    <submittedName>
        <fullName evidence="1">Uncharacterized protein</fullName>
    </submittedName>
</protein>
<dbReference type="AlphaFoldDB" id="A0A3B0YFI1"/>
<dbReference type="Gene3D" id="3.40.50.1820">
    <property type="entry name" value="alpha/beta hydrolase"/>
    <property type="match status" value="1"/>
</dbReference>
<sequence length="488" mass="55074">MMDSLSYLTSSPQRILLAFLTIISINGCAGKPALFNEEDSGLSTLDTDEIVYKVFFDREGNIYPDRKGENSIEIVTNDFTDGSKNGYLQRYFCDNPEQLNSVALQAGIKNNITNTCMISDDAEEGFSGAIKYGNSLSQDNWLDQWDVIQNGLLNKHSLILAELLQREENLDHQLFILIHGYNNSSDAIKDNYNDVRNALRKNDKYKDMKFIFLDVYWDGFIQPLPVNIWGPAQYTGPVVGIKLRKLLKEVKPARSVRILTHSSGAFVAGSLVGDSRKALGLWEKKNICTKGHINYDQATCQYKQVMTSNDSMCEIDDYEIIKSNDVRLGMIAPATSAWTFTGGEWSGIEDGRGILKPSGTLRLIAGQHEDDFANTKLIGLEDKKGATTLGVRKSSFCEIQAHVAKSEILKKYVDVHRVEFSTEGEEPYPYYFFRADHALYAYLNRKKATEFWALFLETDTVPNTKENRSDNNCINAIEEAYSDDDDFL</sequence>
<dbReference type="EMBL" id="UOFH01000370">
    <property type="protein sequence ID" value="VAW67116.1"/>
    <property type="molecule type" value="Genomic_DNA"/>
</dbReference>
<organism evidence="1">
    <name type="scientific">hydrothermal vent metagenome</name>
    <dbReference type="NCBI Taxonomy" id="652676"/>
    <lineage>
        <taxon>unclassified sequences</taxon>
        <taxon>metagenomes</taxon>
        <taxon>ecological metagenomes</taxon>
    </lineage>
</organism>
<dbReference type="InterPro" id="IPR029058">
    <property type="entry name" value="AB_hydrolase_fold"/>
</dbReference>
<evidence type="ECO:0000313" key="1">
    <source>
        <dbReference type="EMBL" id="VAW67116.1"/>
    </source>
</evidence>
<accession>A0A3B0YFI1</accession>
<gene>
    <name evidence="1" type="ORF">MNBD_GAMMA08-2358</name>
</gene>